<proteinExistence type="predicted"/>
<dbReference type="Pfam" id="PF10076">
    <property type="entry name" value="Phage_Mu_Gp48"/>
    <property type="match status" value="1"/>
</dbReference>
<protein>
    <submittedName>
        <fullName evidence="1">XkdU related phage protein</fullName>
    </submittedName>
</protein>
<dbReference type="EMBL" id="CP009933">
    <property type="protein sequence ID" value="AKA69829.1"/>
    <property type="molecule type" value="Genomic_DNA"/>
</dbReference>
<dbReference type="AlphaFoldDB" id="A0A0E3JP00"/>
<keyword evidence="2" id="KW-1185">Reference proteome</keyword>
<dbReference type="InterPro" id="IPR018755">
    <property type="entry name" value="Phage_Mu_Gp48"/>
</dbReference>
<organism evidence="1 2">
    <name type="scientific">Clostridium scatologenes</name>
    <dbReference type="NCBI Taxonomy" id="1548"/>
    <lineage>
        <taxon>Bacteria</taxon>
        <taxon>Bacillati</taxon>
        <taxon>Bacillota</taxon>
        <taxon>Clostridia</taxon>
        <taxon>Eubacteriales</taxon>
        <taxon>Clostridiaceae</taxon>
        <taxon>Clostridium</taxon>
    </lineage>
</organism>
<dbReference type="KEGG" id="csq:CSCA_2704"/>
<accession>A0A0E3JP00</accession>
<reference evidence="1 2" key="1">
    <citation type="journal article" date="2015" name="J. Biotechnol.">
        <title>Complete genome sequence of a malodorant-producing acetogen, Clostridium scatologenes ATCC 25775(T).</title>
        <authorList>
            <person name="Zhu Z."/>
            <person name="Guo T."/>
            <person name="Zheng H."/>
            <person name="Song T."/>
            <person name="Ouyang P."/>
            <person name="Xie J."/>
        </authorList>
    </citation>
    <scope>NUCLEOTIDE SEQUENCE [LARGE SCALE GENOMIC DNA]</scope>
    <source>
        <strain evidence="1 2">ATCC 25775</strain>
    </source>
</reference>
<dbReference type="HOGENOM" id="CLU_113634_0_0_9"/>
<dbReference type="STRING" id="1548.CSCA_2704"/>
<sequence>MSDFEALKGYLPPFLLENKVFSNLIESVEKNDFDKYDEVLEDLLLQVFPQTATWALRLWEEFCGIITIEGLDVNIRRSKVMAKLSQVSPITPNIMKSMISKFTDGIVKIIQDTSQYSFFIDFQIKSKILNLKELYETIEYVKPAHLDYDLALNFNISNKKFYMASCLIGGEKITVYPWSKKEIQSVGKFHIAAGNNSADERVTIYPRKEA</sequence>
<dbReference type="RefSeq" id="WP_029161576.1">
    <property type="nucleotide sequence ID" value="NZ_CP009933.1"/>
</dbReference>
<name>A0A0E3JP00_CLOSL</name>
<evidence type="ECO:0000313" key="1">
    <source>
        <dbReference type="EMBL" id="AKA69829.1"/>
    </source>
</evidence>
<gene>
    <name evidence="1" type="ORF">CSCA_2704</name>
</gene>
<evidence type="ECO:0000313" key="2">
    <source>
        <dbReference type="Proteomes" id="UP000033115"/>
    </source>
</evidence>
<dbReference type="Proteomes" id="UP000033115">
    <property type="component" value="Chromosome"/>
</dbReference>